<dbReference type="STRING" id="649747.HMPREF0083_06109"/>
<dbReference type="EMBL" id="AWSJ01000389">
    <property type="protein sequence ID" value="ERI04275.1"/>
    <property type="molecule type" value="Genomic_DNA"/>
</dbReference>
<proteinExistence type="predicted"/>
<organism evidence="1 2">
    <name type="scientific">Aneurinibacillus aneurinilyticus ATCC 12856</name>
    <dbReference type="NCBI Taxonomy" id="649747"/>
    <lineage>
        <taxon>Bacteria</taxon>
        <taxon>Bacillati</taxon>
        <taxon>Bacillota</taxon>
        <taxon>Bacilli</taxon>
        <taxon>Bacillales</taxon>
        <taxon>Paenibacillaceae</taxon>
        <taxon>Aneurinibacillus group</taxon>
        <taxon>Aneurinibacillus</taxon>
    </lineage>
</organism>
<sequence length="52" mass="5986">MYMVIYDAMTDFGFLYKKVEAFSTLDEAKVFASEKKKKGAQNIKIVQEVMSL</sequence>
<dbReference type="PATRIC" id="fig|649747.3.peg.5459"/>
<name>U1WNT9_ANEAE</name>
<dbReference type="HOGENOM" id="CLU_3076181_0_0_9"/>
<reference evidence="1 2" key="1">
    <citation type="submission" date="2013-08" db="EMBL/GenBank/DDBJ databases">
        <authorList>
            <person name="Weinstock G."/>
            <person name="Sodergren E."/>
            <person name="Wylie T."/>
            <person name="Fulton L."/>
            <person name="Fulton R."/>
            <person name="Fronick C."/>
            <person name="O'Laughlin M."/>
            <person name="Godfrey J."/>
            <person name="Miner T."/>
            <person name="Herter B."/>
            <person name="Appelbaum E."/>
            <person name="Cordes M."/>
            <person name="Lek S."/>
            <person name="Wollam A."/>
            <person name="Pepin K.H."/>
            <person name="Palsikar V.B."/>
            <person name="Mitreva M."/>
            <person name="Wilson R.K."/>
        </authorList>
    </citation>
    <scope>NUCLEOTIDE SEQUENCE [LARGE SCALE GENOMIC DNA]</scope>
    <source>
        <strain evidence="1 2">ATCC 12856</strain>
    </source>
</reference>
<gene>
    <name evidence="1" type="ORF">HMPREF0083_06109</name>
</gene>
<keyword evidence="2" id="KW-1185">Reference proteome</keyword>
<evidence type="ECO:0000313" key="1">
    <source>
        <dbReference type="EMBL" id="ERI04275.1"/>
    </source>
</evidence>
<comment type="caution">
    <text evidence="1">The sequence shown here is derived from an EMBL/GenBank/DDBJ whole genome shotgun (WGS) entry which is preliminary data.</text>
</comment>
<dbReference type="AlphaFoldDB" id="U1WNT9"/>
<dbReference type="Proteomes" id="UP000016511">
    <property type="component" value="Unassembled WGS sequence"/>
</dbReference>
<accession>U1WNT9</accession>
<evidence type="ECO:0000313" key="2">
    <source>
        <dbReference type="Proteomes" id="UP000016511"/>
    </source>
</evidence>
<protein>
    <submittedName>
        <fullName evidence="1">Uncharacterized protein</fullName>
    </submittedName>
</protein>